<feature type="domain" description="GGDEF" evidence="3">
    <location>
        <begin position="196"/>
        <end position="325"/>
    </location>
</feature>
<dbReference type="PANTHER" id="PTHR45138:SF9">
    <property type="entry name" value="DIGUANYLATE CYCLASE DGCM-RELATED"/>
    <property type="match status" value="1"/>
</dbReference>
<dbReference type="Pfam" id="PF00990">
    <property type="entry name" value="GGDEF"/>
    <property type="match status" value="1"/>
</dbReference>
<dbReference type="InterPro" id="IPR000160">
    <property type="entry name" value="GGDEF_dom"/>
</dbReference>
<sequence>MPKAIDHLAALTGYRDRDLLDVTLAHALMDLLHPLEVAVWKLVGEGDQSRWLLRARLEDQQVTAVSDPPWVAFEDLPPRDTATLRSDCIGAQAVVCGETDDGERITLFPLLAEGEAIGVIEVRTEAPVGAGTQRMVNSILRIYRNFHGLLDYSERDTLTGLLNRKTFDEAFLKTALRPAGPAQGSSDERRHDASSARHWLGVVDIDHFKLVNDRFGHLIGDEVLLLVARILRSTFRFQDRLYRFGGEEFVVLLRCASEEDASHAFERLRLNMENYVFPQVGKVTASVGFTEVLPGDAPSAAFERADQAVYFAKQNGRNRVCGHGELVRQGLLKDSTKIGDIELF</sequence>
<organism evidence="4 5">
    <name type="scientific">Caldimonas mangrovi</name>
    <dbReference type="NCBI Taxonomy" id="2944811"/>
    <lineage>
        <taxon>Bacteria</taxon>
        <taxon>Pseudomonadati</taxon>
        <taxon>Pseudomonadota</taxon>
        <taxon>Betaproteobacteria</taxon>
        <taxon>Burkholderiales</taxon>
        <taxon>Sphaerotilaceae</taxon>
        <taxon>Caldimonas</taxon>
    </lineage>
</organism>
<evidence type="ECO:0000313" key="5">
    <source>
        <dbReference type="Proteomes" id="UP001165541"/>
    </source>
</evidence>
<evidence type="ECO:0000259" key="3">
    <source>
        <dbReference type="PROSITE" id="PS50887"/>
    </source>
</evidence>
<dbReference type="PROSITE" id="PS50887">
    <property type="entry name" value="GGDEF"/>
    <property type="match status" value="1"/>
</dbReference>
<dbReference type="EMBL" id="JAMKFE010000002">
    <property type="protein sequence ID" value="MCM5678742.1"/>
    <property type="molecule type" value="Genomic_DNA"/>
</dbReference>
<evidence type="ECO:0000313" key="4">
    <source>
        <dbReference type="EMBL" id="MCM5678742.1"/>
    </source>
</evidence>
<accession>A0ABT0YJ45</accession>
<dbReference type="Gene3D" id="3.30.70.270">
    <property type="match status" value="1"/>
</dbReference>
<dbReference type="Proteomes" id="UP001165541">
    <property type="component" value="Unassembled WGS sequence"/>
</dbReference>
<evidence type="ECO:0000256" key="2">
    <source>
        <dbReference type="ARBA" id="ARBA00034247"/>
    </source>
</evidence>
<proteinExistence type="predicted"/>
<dbReference type="InterPro" id="IPR043128">
    <property type="entry name" value="Rev_trsase/Diguanyl_cyclase"/>
</dbReference>
<evidence type="ECO:0000256" key="1">
    <source>
        <dbReference type="ARBA" id="ARBA00012528"/>
    </source>
</evidence>
<dbReference type="EC" id="2.7.7.65" evidence="1"/>
<protein>
    <recommendedName>
        <fullName evidence="1">diguanylate cyclase</fullName>
        <ecNumber evidence="1">2.7.7.65</ecNumber>
    </recommendedName>
</protein>
<dbReference type="SUPFAM" id="SSF55073">
    <property type="entry name" value="Nucleotide cyclase"/>
    <property type="match status" value="1"/>
</dbReference>
<comment type="caution">
    <text evidence="4">The sequence shown here is derived from an EMBL/GenBank/DDBJ whole genome shotgun (WGS) entry which is preliminary data.</text>
</comment>
<dbReference type="NCBIfam" id="TIGR00254">
    <property type="entry name" value="GGDEF"/>
    <property type="match status" value="1"/>
</dbReference>
<dbReference type="InterPro" id="IPR050469">
    <property type="entry name" value="Diguanylate_Cyclase"/>
</dbReference>
<dbReference type="RefSeq" id="WP_251776876.1">
    <property type="nucleotide sequence ID" value="NZ_JAMKFE010000002.1"/>
</dbReference>
<dbReference type="InterPro" id="IPR029787">
    <property type="entry name" value="Nucleotide_cyclase"/>
</dbReference>
<gene>
    <name evidence="4" type="ORF">M8A51_04250</name>
</gene>
<name>A0ABT0YJ45_9BURK</name>
<keyword evidence="5" id="KW-1185">Reference proteome</keyword>
<dbReference type="PANTHER" id="PTHR45138">
    <property type="entry name" value="REGULATORY COMPONENTS OF SENSORY TRANSDUCTION SYSTEM"/>
    <property type="match status" value="1"/>
</dbReference>
<reference evidence="4" key="1">
    <citation type="submission" date="2022-05" db="EMBL/GenBank/DDBJ databases">
        <title>Schlegelella sp. nov., isolated from mangrove soil.</title>
        <authorList>
            <person name="Liu Y."/>
            <person name="Ge X."/>
            <person name="Liu W."/>
        </authorList>
    </citation>
    <scope>NUCLEOTIDE SEQUENCE</scope>
    <source>
        <strain evidence="4">S2-27</strain>
    </source>
</reference>
<dbReference type="CDD" id="cd01949">
    <property type="entry name" value="GGDEF"/>
    <property type="match status" value="1"/>
</dbReference>
<dbReference type="SMART" id="SM00267">
    <property type="entry name" value="GGDEF"/>
    <property type="match status" value="1"/>
</dbReference>
<comment type="catalytic activity">
    <reaction evidence="2">
        <text>2 GTP = 3',3'-c-di-GMP + 2 diphosphate</text>
        <dbReference type="Rhea" id="RHEA:24898"/>
        <dbReference type="ChEBI" id="CHEBI:33019"/>
        <dbReference type="ChEBI" id="CHEBI:37565"/>
        <dbReference type="ChEBI" id="CHEBI:58805"/>
        <dbReference type="EC" id="2.7.7.65"/>
    </reaction>
</comment>